<dbReference type="InterPro" id="IPR001138">
    <property type="entry name" value="Zn2Cys6_DnaBD"/>
</dbReference>
<dbReference type="HOGENOM" id="CLU_529087_0_0_1"/>
<feature type="region of interest" description="Disordered" evidence="1">
    <location>
        <begin position="57"/>
        <end position="95"/>
    </location>
</feature>
<feature type="compositionally biased region" description="Low complexity" evidence="1">
    <location>
        <begin position="80"/>
        <end position="95"/>
    </location>
</feature>
<dbReference type="GO" id="GO:0008270">
    <property type="term" value="F:zinc ion binding"/>
    <property type="evidence" value="ECO:0007669"/>
    <property type="project" value="InterPro"/>
</dbReference>
<name>S9VVM9_SCHCR</name>
<dbReference type="Proteomes" id="UP000015464">
    <property type="component" value="Unassembled WGS sequence"/>
</dbReference>
<dbReference type="OMA" id="ACQKAHA"/>
<dbReference type="Gene3D" id="4.10.240.10">
    <property type="entry name" value="Zn(2)-C6 fungal-type DNA-binding domain"/>
    <property type="match status" value="1"/>
</dbReference>
<reference evidence="3 4" key="1">
    <citation type="journal article" date="2011" name="Science">
        <title>Comparative functional genomics of the fission yeasts.</title>
        <authorList>
            <person name="Rhind N."/>
            <person name="Chen Z."/>
            <person name="Yassour M."/>
            <person name="Thompson D.A."/>
            <person name="Haas B.J."/>
            <person name="Habib N."/>
            <person name="Wapinski I."/>
            <person name="Roy S."/>
            <person name="Lin M.F."/>
            <person name="Heiman D.I."/>
            <person name="Young S.K."/>
            <person name="Furuya K."/>
            <person name="Guo Y."/>
            <person name="Pidoux A."/>
            <person name="Chen H.M."/>
            <person name="Robbertse B."/>
            <person name="Goldberg J.M."/>
            <person name="Aoki K."/>
            <person name="Bayne E.H."/>
            <person name="Berlin A.M."/>
            <person name="Desjardins C.A."/>
            <person name="Dobbs E."/>
            <person name="Dukaj L."/>
            <person name="Fan L."/>
            <person name="FitzGerald M.G."/>
            <person name="French C."/>
            <person name="Gujja S."/>
            <person name="Hansen K."/>
            <person name="Keifenheim D."/>
            <person name="Levin J.Z."/>
            <person name="Mosher R.A."/>
            <person name="Mueller C.A."/>
            <person name="Pfiffner J."/>
            <person name="Priest M."/>
            <person name="Russ C."/>
            <person name="Smialowska A."/>
            <person name="Swoboda P."/>
            <person name="Sykes S.M."/>
            <person name="Vaughn M."/>
            <person name="Vengrova S."/>
            <person name="Yoder R."/>
            <person name="Zeng Q."/>
            <person name="Allshire R."/>
            <person name="Baulcombe D."/>
            <person name="Birren B.W."/>
            <person name="Brown W."/>
            <person name="Ekwall K."/>
            <person name="Kellis M."/>
            <person name="Leatherwood J."/>
            <person name="Levin H."/>
            <person name="Margalit H."/>
            <person name="Martienssen R."/>
            <person name="Nieduszynski C.A."/>
            <person name="Spatafora J.W."/>
            <person name="Friedman N."/>
            <person name="Dalgaard J.Z."/>
            <person name="Baumann P."/>
            <person name="Niki H."/>
            <person name="Regev A."/>
            <person name="Nusbaum C."/>
        </authorList>
    </citation>
    <scope>NUCLEOTIDE SEQUENCE [LARGE SCALE GENOMIC DNA]</scope>
    <source>
        <strain evidence="4">OY26 / ATCC MYA-4695 / CBS 11777 / NBRC 106824 / NRRL Y48691</strain>
    </source>
</reference>
<feature type="domain" description="Zn(2)-C6 fungal-type" evidence="2">
    <location>
        <begin position="15"/>
        <end position="48"/>
    </location>
</feature>
<evidence type="ECO:0000259" key="2">
    <source>
        <dbReference type="PROSITE" id="PS50048"/>
    </source>
</evidence>
<dbReference type="SUPFAM" id="SSF57701">
    <property type="entry name" value="Zn2/Cys6 DNA-binding domain"/>
    <property type="match status" value="1"/>
</dbReference>
<feature type="compositionally biased region" description="Low complexity" evidence="1">
    <location>
        <begin position="225"/>
        <end position="243"/>
    </location>
</feature>
<feature type="region of interest" description="Disordered" evidence="1">
    <location>
        <begin position="203"/>
        <end position="243"/>
    </location>
</feature>
<accession>S9VVM9</accession>
<dbReference type="PROSITE" id="PS50048">
    <property type="entry name" value="ZN2_CY6_FUNGAL_2"/>
    <property type="match status" value="1"/>
</dbReference>
<dbReference type="eggNOG" id="ENOG502S7RA">
    <property type="taxonomic scope" value="Eukaryota"/>
</dbReference>
<gene>
    <name evidence="3" type="ORF">SPOG_00941</name>
</gene>
<feature type="compositionally biased region" description="Polar residues" evidence="1">
    <location>
        <begin position="286"/>
        <end position="301"/>
    </location>
</feature>
<dbReference type="STRING" id="653667.S9VVM9"/>
<evidence type="ECO:0000313" key="3">
    <source>
        <dbReference type="EMBL" id="EPY50180.1"/>
    </source>
</evidence>
<feature type="compositionally biased region" description="Low complexity" evidence="1">
    <location>
        <begin position="269"/>
        <end position="285"/>
    </location>
</feature>
<protein>
    <submittedName>
        <fullName evidence="3">Transcription factor</fullName>
    </submittedName>
</protein>
<feature type="compositionally biased region" description="Polar residues" evidence="1">
    <location>
        <begin position="140"/>
        <end position="149"/>
    </location>
</feature>
<dbReference type="InterPro" id="IPR036864">
    <property type="entry name" value="Zn2-C6_fun-type_DNA-bd_sf"/>
</dbReference>
<dbReference type="AlphaFoldDB" id="S9VVM9"/>
<feature type="region of interest" description="Disordered" evidence="1">
    <location>
        <begin position="132"/>
        <end position="152"/>
    </location>
</feature>
<dbReference type="GeneID" id="25035272"/>
<evidence type="ECO:0000313" key="4">
    <source>
        <dbReference type="Proteomes" id="UP000015464"/>
    </source>
</evidence>
<organism evidence="3 4">
    <name type="scientific">Schizosaccharomyces cryophilus (strain OY26 / ATCC MYA-4695 / CBS 11777 / NBRC 106824 / NRRL Y48691)</name>
    <name type="common">Fission yeast</name>
    <dbReference type="NCBI Taxonomy" id="653667"/>
    <lineage>
        <taxon>Eukaryota</taxon>
        <taxon>Fungi</taxon>
        <taxon>Dikarya</taxon>
        <taxon>Ascomycota</taxon>
        <taxon>Taphrinomycotina</taxon>
        <taxon>Schizosaccharomycetes</taxon>
        <taxon>Schizosaccharomycetales</taxon>
        <taxon>Schizosaccharomycetaceae</taxon>
        <taxon>Schizosaccharomyces</taxon>
    </lineage>
</organism>
<feature type="region of interest" description="Disordered" evidence="1">
    <location>
        <begin position="264"/>
        <end position="348"/>
    </location>
</feature>
<dbReference type="PROSITE" id="PS00463">
    <property type="entry name" value="ZN2_CY6_FUNGAL_1"/>
    <property type="match status" value="1"/>
</dbReference>
<sequence>MPQKSTGPRRRTAVACDRCRRRKIRCIASEFSNQPCLACQKAHAECHFSVSSWRSSRKRSTPFHCPPHTSTSLPSPPNFTPAAPTSTGSPSYSSLSYPQYSGDPTSLSAYPLASSAPSKLSSYPSSSSSFVSMSAPPAATTNTSFSQPPHNAASFPPISSRKLFYPYDSNKNTSGTFPSYNDNQPPSTTSFFSSPLVHSSLYMSPPSRPIDHPVSPTTVPMKPYASSSSSPPPSLSASISSVSSVPGFVDHDPLQPSLYQKQQFPSYLDSTSSPSTVDPSTPNSNLSTQPCPSSTASTTKFPQDGYLNKPFDQLPMLSDLSLPEVQRAPSPKQDSCDSLQPSKNQLSNSITSAHSQLLGDSDFDYSSYLTDSSDTASPVVQTDELASQTFTVSSNPIGSIDPLSLEIDQFTNLHGSASSNNPLETSFSQFSDSNPCKSAVLPWTMGSPPLQSLACPDLCGSLDESFRCLDFTNENLWWENIDSEKTTPLKTEKPKLSPGGGLLDDMSHFLKNLDD</sequence>
<dbReference type="GO" id="GO:0000981">
    <property type="term" value="F:DNA-binding transcription factor activity, RNA polymerase II-specific"/>
    <property type="evidence" value="ECO:0007669"/>
    <property type="project" value="InterPro"/>
</dbReference>
<dbReference type="OrthoDB" id="5394557at2759"/>
<proteinExistence type="predicted"/>
<feature type="compositionally biased region" description="Polar residues" evidence="1">
    <location>
        <begin position="332"/>
        <end position="348"/>
    </location>
</feature>
<dbReference type="RefSeq" id="XP_013024666.1">
    <property type="nucleotide sequence ID" value="XM_013169212.1"/>
</dbReference>
<dbReference type="SMART" id="SM00066">
    <property type="entry name" value="GAL4"/>
    <property type="match status" value="1"/>
</dbReference>
<dbReference type="Pfam" id="PF00172">
    <property type="entry name" value="Zn_clus"/>
    <property type="match status" value="1"/>
</dbReference>
<dbReference type="EMBL" id="KE546993">
    <property type="protein sequence ID" value="EPY50180.1"/>
    <property type="molecule type" value="Genomic_DNA"/>
</dbReference>
<keyword evidence="4" id="KW-1185">Reference proteome</keyword>
<evidence type="ECO:0000256" key="1">
    <source>
        <dbReference type="SAM" id="MobiDB-lite"/>
    </source>
</evidence>